<keyword evidence="2" id="KW-1185">Reference proteome</keyword>
<organism evidence="1 2">
    <name type="scientific">Gigaspora margarita</name>
    <dbReference type="NCBI Taxonomy" id="4874"/>
    <lineage>
        <taxon>Eukaryota</taxon>
        <taxon>Fungi</taxon>
        <taxon>Fungi incertae sedis</taxon>
        <taxon>Mucoromycota</taxon>
        <taxon>Glomeromycotina</taxon>
        <taxon>Glomeromycetes</taxon>
        <taxon>Diversisporales</taxon>
        <taxon>Gigasporaceae</taxon>
        <taxon>Gigaspora</taxon>
    </lineage>
</organism>
<comment type="caution">
    <text evidence="1">The sequence shown here is derived from an EMBL/GenBank/DDBJ whole genome shotgun (WGS) entry which is preliminary data.</text>
</comment>
<evidence type="ECO:0000313" key="1">
    <source>
        <dbReference type="EMBL" id="KAF0492720.1"/>
    </source>
</evidence>
<name>A0A8H4EIU0_GIGMA</name>
<proteinExistence type="predicted"/>
<reference evidence="1 2" key="1">
    <citation type="journal article" date="2019" name="Environ. Microbiol.">
        <title>At the nexus of three kingdoms: the genome of the mycorrhizal fungus Gigaspora margarita provides insights into plant, endobacterial and fungal interactions.</title>
        <authorList>
            <person name="Venice F."/>
            <person name="Ghignone S."/>
            <person name="Salvioli di Fossalunga A."/>
            <person name="Amselem J."/>
            <person name="Novero M."/>
            <person name="Xianan X."/>
            <person name="Sedzielewska Toro K."/>
            <person name="Morin E."/>
            <person name="Lipzen A."/>
            <person name="Grigoriev I.V."/>
            <person name="Henrissat B."/>
            <person name="Martin F.M."/>
            <person name="Bonfante P."/>
        </authorList>
    </citation>
    <scope>NUCLEOTIDE SEQUENCE [LARGE SCALE GENOMIC DNA]</scope>
    <source>
        <strain evidence="1 2">BEG34</strain>
    </source>
</reference>
<dbReference type="Proteomes" id="UP000439903">
    <property type="component" value="Unassembled WGS sequence"/>
</dbReference>
<accession>A0A8H4EIU0</accession>
<keyword evidence="1" id="KW-0808">Transferase</keyword>
<keyword evidence="1" id="KW-0418">Kinase</keyword>
<gene>
    <name evidence="1" type="ORF">F8M41_021566</name>
</gene>
<dbReference type="AlphaFoldDB" id="A0A8H4EIU0"/>
<dbReference type="EMBL" id="WTPW01000636">
    <property type="protein sequence ID" value="KAF0492720.1"/>
    <property type="molecule type" value="Genomic_DNA"/>
</dbReference>
<dbReference type="GO" id="GO:0016301">
    <property type="term" value="F:kinase activity"/>
    <property type="evidence" value="ECO:0007669"/>
    <property type="project" value="UniProtKB-KW"/>
</dbReference>
<protein>
    <submittedName>
        <fullName evidence="1">Serine/threonine-protein kinase brsk2-like isoform x3</fullName>
    </submittedName>
</protein>
<dbReference type="OrthoDB" id="2156052at2759"/>
<evidence type="ECO:0000313" key="2">
    <source>
        <dbReference type="Proteomes" id="UP000439903"/>
    </source>
</evidence>
<sequence length="64" mass="7235">MRKRNNSLDEALSFVPPPATYPPGANISTGVTLGSGVWSPTRVKRWCEFLKRCGEFRLQRGREI</sequence>